<dbReference type="GO" id="GO:0051015">
    <property type="term" value="F:actin filament binding"/>
    <property type="evidence" value="ECO:0007669"/>
    <property type="project" value="TreeGrafter"/>
</dbReference>
<feature type="domain" description="Class II aldolase/adducin N-terminal" evidence="1">
    <location>
        <begin position="35"/>
        <end position="217"/>
    </location>
</feature>
<dbReference type="Proteomes" id="UP000091956">
    <property type="component" value="Unassembled WGS sequence"/>
</dbReference>
<proteinExistence type="predicted"/>
<dbReference type="NCBIfam" id="NF004855">
    <property type="entry name" value="PRK06208.1"/>
    <property type="match status" value="1"/>
</dbReference>
<protein>
    <recommendedName>
        <fullName evidence="1">Class II aldolase/adducin N-terminal domain-containing protein</fullName>
    </recommendedName>
</protein>
<dbReference type="InterPro" id="IPR001303">
    <property type="entry name" value="Aldolase_II/adducin_N"/>
</dbReference>
<dbReference type="OrthoDB" id="3238794at2759"/>
<dbReference type="AlphaFoldDB" id="A0A2P2SYT4"/>
<evidence type="ECO:0000259" key="1">
    <source>
        <dbReference type="SMART" id="SM01007"/>
    </source>
</evidence>
<dbReference type="RefSeq" id="XP_018135208.1">
    <property type="nucleotide sequence ID" value="XM_018269917.2"/>
</dbReference>
<sequence length="271" mass="29621">MPSETQKTTVDGTMVRLNDISKVSSVEELLRREKEHMAAAFRIFAKMGFADGASGHISLRDPTDPETFWINPYAVHFGAINVSDLIHVDEDGNCLSETSHKVNTAGFVIHSEIHKARPDINAACHCHSPYGRAWSTFGKPLEMLNQDSCMFYDSLAIYEGFAGPVLAADEGKRLADALGPTKKNIILQNHGVLTAGGTVAEAAAFFIALERACHTQLVTDAAAASGIQKRYVSDEAAKYTSKTTSNSEVMYAQFWPEYNLLLKETGGDFLK</sequence>
<dbReference type="STRING" id="342668.A0A2P2SYT4"/>
<accession>A0A2P2SYT4</accession>
<dbReference type="InterPro" id="IPR036409">
    <property type="entry name" value="Aldolase_II/adducin_N_sf"/>
</dbReference>
<dbReference type="SUPFAM" id="SSF53639">
    <property type="entry name" value="AraD/HMP-PK domain-like"/>
    <property type="match status" value="1"/>
</dbReference>
<dbReference type="GeneID" id="28833771"/>
<name>A0A2P2SYT4_9PEZI</name>
<dbReference type="FunFam" id="3.40.225.10:FF:000009">
    <property type="entry name" value="Class II aldolase/adducin N-terminal"/>
    <property type="match status" value="1"/>
</dbReference>
<dbReference type="PANTHER" id="PTHR10672:SF25">
    <property type="entry name" value="MEIOTICALLY UP-REGULATED GENE 14 PROTEIN"/>
    <property type="match status" value="1"/>
</dbReference>
<organism evidence="2 3">
    <name type="scientific">Pseudogymnoascus verrucosus</name>
    <dbReference type="NCBI Taxonomy" id="342668"/>
    <lineage>
        <taxon>Eukaryota</taxon>
        <taxon>Fungi</taxon>
        <taxon>Dikarya</taxon>
        <taxon>Ascomycota</taxon>
        <taxon>Pezizomycotina</taxon>
        <taxon>Leotiomycetes</taxon>
        <taxon>Thelebolales</taxon>
        <taxon>Thelebolaceae</taxon>
        <taxon>Pseudogymnoascus</taxon>
    </lineage>
</organism>
<reference evidence="3" key="2">
    <citation type="journal article" date="2018" name="Nat. Commun.">
        <title>Extreme sensitivity to ultraviolet light in the fungal pathogen causing white-nose syndrome of bats.</title>
        <authorList>
            <person name="Palmer J.M."/>
            <person name="Drees K.P."/>
            <person name="Foster J.T."/>
            <person name="Lindner D.L."/>
        </authorList>
    </citation>
    <scope>NUCLEOTIDE SEQUENCE [LARGE SCALE GENOMIC DNA]</scope>
    <source>
        <strain evidence="3">UAMH 10579</strain>
    </source>
</reference>
<evidence type="ECO:0000313" key="3">
    <source>
        <dbReference type="Proteomes" id="UP000091956"/>
    </source>
</evidence>
<dbReference type="SMART" id="SM01007">
    <property type="entry name" value="Aldolase_II"/>
    <property type="match status" value="1"/>
</dbReference>
<dbReference type="PANTHER" id="PTHR10672">
    <property type="entry name" value="ADDUCIN"/>
    <property type="match status" value="1"/>
</dbReference>
<dbReference type="EMBL" id="KV460206">
    <property type="protein sequence ID" value="OBU01476.1"/>
    <property type="molecule type" value="Genomic_DNA"/>
</dbReference>
<gene>
    <name evidence="2" type="ORF">VE01_00385</name>
</gene>
<evidence type="ECO:0000313" key="2">
    <source>
        <dbReference type="EMBL" id="OBU01476.1"/>
    </source>
</evidence>
<reference evidence="2 3" key="1">
    <citation type="submission" date="2016-03" db="EMBL/GenBank/DDBJ databases">
        <title>Comparative genomics of Pseudogymnoascus destructans, the fungus causing white-nose syndrome of bats.</title>
        <authorList>
            <person name="Palmer J.M."/>
            <person name="Drees K.P."/>
            <person name="Foster J.T."/>
            <person name="Lindner D.L."/>
        </authorList>
    </citation>
    <scope>NUCLEOTIDE SEQUENCE [LARGE SCALE GENOMIC DNA]</scope>
    <source>
        <strain evidence="2 3">UAMH 10579</strain>
    </source>
</reference>
<dbReference type="InterPro" id="IPR051017">
    <property type="entry name" value="Aldolase-II_Adducin_sf"/>
</dbReference>
<dbReference type="Pfam" id="PF00596">
    <property type="entry name" value="Aldolase_II"/>
    <property type="match status" value="1"/>
</dbReference>
<dbReference type="Gene3D" id="3.40.225.10">
    <property type="entry name" value="Class II aldolase/adducin N-terminal domain"/>
    <property type="match status" value="1"/>
</dbReference>
<keyword evidence="3" id="KW-1185">Reference proteome</keyword>
<dbReference type="GO" id="GO:0005856">
    <property type="term" value="C:cytoskeleton"/>
    <property type="evidence" value="ECO:0007669"/>
    <property type="project" value="TreeGrafter"/>
</dbReference>